<evidence type="ECO:0000313" key="3">
    <source>
        <dbReference type="Proteomes" id="UP001217918"/>
    </source>
</evidence>
<name>A0AAD9MC33_9PEZI</name>
<feature type="compositionally biased region" description="Low complexity" evidence="1">
    <location>
        <begin position="100"/>
        <end position="115"/>
    </location>
</feature>
<feature type="compositionally biased region" description="Polar residues" evidence="1">
    <location>
        <begin position="67"/>
        <end position="83"/>
    </location>
</feature>
<protein>
    <submittedName>
        <fullName evidence="2">Uncharacterized protein</fullName>
    </submittedName>
</protein>
<dbReference type="AlphaFoldDB" id="A0AAD9MC33"/>
<keyword evidence="3" id="KW-1185">Reference proteome</keyword>
<evidence type="ECO:0000256" key="1">
    <source>
        <dbReference type="SAM" id="MobiDB-lite"/>
    </source>
</evidence>
<reference evidence="2" key="1">
    <citation type="journal article" date="2023" name="Mol. Plant Microbe Interact.">
        <title>Elucidating the Obligate Nature and Biological Capacity of an Invasive Fungal Corn Pathogen.</title>
        <authorList>
            <person name="MacCready J.S."/>
            <person name="Roggenkamp E.M."/>
            <person name="Gdanetz K."/>
            <person name="Chilvers M.I."/>
        </authorList>
    </citation>
    <scope>NUCLEOTIDE SEQUENCE</scope>
    <source>
        <strain evidence="2">PM02</strain>
    </source>
</reference>
<dbReference type="Proteomes" id="UP001217918">
    <property type="component" value="Unassembled WGS sequence"/>
</dbReference>
<feature type="region of interest" description="Disordered" evidence="1">
    <location>
        <begin position="55"/>
        <end position="140"/>
    </location>
</feature>
<comment type="caution">
    <text evidence="2">The sequence shown here is derived from an EMBL/GenBank/DDBJ whole genome shotgun (WGS) entry which is preliminary data.</text>
</comment>
<evidence type="ECO:0000313" key="2">
    <source>
        <dbReference type="EMBL" id="KAK2070802.1"/>
    </source>
</evidence>
<accession>A0AAD9MC33</accession>
<organism evidence="2 3">
    <name type="scientific">Phyllachora maydis</name>
    <dbReference type="NCBI Taxonomy" id="1825666"/>
    <lineage>
        <taxon>Eukaryota</taxon>
        <taxon>Fungi</taxon>
        <taxon>Dikarya</taxon>
        <taxon>Ascomycota</taxon>
        <taxon>Pezizomycotina</taxon>
        <taxon>Sordariomycetes</taxon>
        <taxon>Sordariomycetidae</taxon>
        <taxon>Phyllachorales</taxon>
        <taxon>Phyllachoraceae</taxon>
        <taxon>Phyllachora</taxon>
    </lineage>
</organism>
<proteinExistence type="predicted"/>
<dbReference type="EMBL" id="JAQQPM010000004">
    <property type="protein sequence ID" value="KAK2070802.1"/>
    <property type="molecule type" value="Genomic_DNA"/>
</dbReference>
<sequence>MSYLLISWRNIGIPTTSLAPAPILAKPAKIILAIRRIAARKAKQCKLAKAYAAAGRAAAAKRRKNRNTTNSGLMANKDNNNAYNRAYIPPTNIKEEEGSSGDNNGVNSSTSNSANKGKGSSAYERSKGTLRYKDIPPHKR</sequence>
<gene>
    <name evidence="2" type="ORF">P8C59_005271</name>
</gene>
<feature type="compositionally biased region" description="Basic and acidic residues" evidence="1">
    <location>
        <begin position="124"/>
        <end position="140"/>
    </location>
</feature>